<proteinExistence type="predicted"/>
<name>Q812R0_BACCR</name>
<dbReference type="PATRIC" id="fig|226900.8.peg.4600"/>
<protein>
    <submittedName>
        <fullName evidence="1">Hypothetical Membrane Spanning Protein</fullName>
    </submittedName>
</protein>
<dbReference type="AlphaFoldDB" id="Q812R0"/>
<dbReference type="EMBL" id="AE016877">
    <property type="protein sequence ID" value="AAP11362.1"/>
    <property type="molecule type" value="Genomic_DNA"/>
</dbReference>
<gene>
    <name evidence="1" type="ordered locus">BC_4449</name>
</gene>
<reference evidence="1 2" key="1">
    <citation type="journal article" date="2003" name="Nature">
        <title>Genome sequence of Bacillus cereus and comparative analysis with Bacillus anthracis.</title>
        <authorList>
            <person name="Ivanova N."/>
            <person name="Sorokin A."/>
            <person name="Anderson I."/>
            <person name="Galleron N."/>
            <person name="Candelon B."/>
            <person name="Kapatral V."/>
            <person name="Bhattacharyya A."/>
            <person name="Reznik G."/>
            <person name="Mikhailova N."/>
            <person name="Lapidus A."/>
            <person name="Chu L."/>
            <person name="Mazur M."/>
            <person name="Goltsman E."/>
            <person name="Larsen N."/>
            <person name="D'Souza M."/>
            <person name="Walunas T."/>
            <person name="Grechkin Y."/>
            <person name="Pusch G."/>
            <person name="Haselkorn R."/>
            <person name="Fonstein M."/>
            <person name="Ehrlich S.D."/>
            <person name="Overbeek R."/>
            <person name="Kyrpides N."/>
        </authorList>
    </citation>
    <scope>NUCLEOTIDE SEQUENCE [LARGE SCALE GENOMIC DNA]</scope>
    <source>
        <strain evidence="2">ATCC 14579 / DSM 31 / CCUG 7414 / JCM 2152 / NBRC 15305 / NCIMB 9373 / NCTC 2599 / NRRL B-3711</strain>
    </source>
</reference>
<dbReference type="KEGG" id="bce:BC4449"/>
<sequence>MKKDLVTINSVATDPEFKHLNMSRFKLQKLEKEGFITIKNENNTPFVSISEIKKYIKIESEIQENYLSIHSFIEQVFHVRKNGKITHYKEGLIKNKDLLLIDFKVFRNKEYIKKIDMLRFLEEFIHRDDILKQLNLSLHDYHMILRKTDINEVKITIKNPFISISDFNILKQAAVKYNTTSNEFTWLIGARVVKDVKYSHVAKKVETLIKIAKLGHFKYFFDTDNKFFVEEKSFVKYAKLVGELQQHYYKLTKVTRLFGIKQFTISQLQVNFIPNLLHICKSVGIKYKKFEIPIEREFIFIERTGLDLFFEKYISNNDIVQEYQITHRDLNYWVGKNNIKKLTFHYTLSYYFKQDIEHLFVHTPQLSLSNTEPRAPFKINSYYTLKEVKDILNANDTELQQIRKEENLDFLYYKDTTIYLKTDINQLKQLQEEAKIKYCTPQYLRNKGYSQHVDKYFTKYKTSYLIKIALNSKNRRSFVYLKSEVDAFIKEDTIKQQIAQLNYSKPTDSFLTQLDIYELTFPTNCWHTQNQWMSYCINKLKLSKAHKLTVEANVSQLVKCTRHLINSLGNQELYLKSSKEINLVLFNEQIPITHQFVLYAFINSYYNELKVNSLPTFNLKMIKNPYATKSKKKDKDIYEYEQYQLLFDYANNITLHKTKAINDAINKINDYKYQRKHNTLSKHYASSWLYILIHLNNAWRHKDVCEIPSVDLKLIHITSLEQFKNQELSIEDAQKVITQLIAKDLTVSKTQVTNRFFCSRDLTISLATAVIICQLVANECFPIRNHIIDFGNKHQHFTETAQKAFFKNFSDSQFIFENRKMNRTLLSFMYILLLQKGHGGAALEVAQRLRAHADFETTNIYIHIPERELDHLSRQLFQRKHFGYITNLFAEVLLGESNNREQRTHEITVLNEKFKDIYQIEATSEFINNVLSEKRLIGDMIFNIGKEAVIDYLFKLNCNVLPSREEHIQCLVSETGCIYPAKSCKQCVYAIPNFYALSAITESISSHLKSFTEQFENTPYNTERIKLANLLYMEMDILHDACVSFGKEEVFQFFEKKQEGYFELLALLDNLELEKDIEEYLTYVPTTQYEL</sequence>
<dbReference type="RefSeq" id="WP_000710987.1">
    <property type="nucleotide sequence ID" value="NC_004722.1"/>
</dbReference>
<dbReference type="HOGENOM" id="CLU_009843_0_0_9"/>
<accession>Q812R0</accession>
<evidence type="ECO:0000313" key="1">
    <source>
        <dbReference type="EMBL" id="AAP11362.1"/>
    </source>
</evidence>
<dbReference type="Proteomes" id="UP000001417">
    <property type="component" value="Chromosome"/>
</dbReference>
<keyword evidence="2" id="KW-1185">Reference proteome</keyword>
<organism evidence="1 2">
    <name type="scientific">Bacillus cereus (strain ATCC 14579 / DSM 31 / CCUG 7414 / JCM 2152 / NBRC 15305 / NCIMB 9373 / NCTC 2599 / NRRL B-3711)</name>
    <dbReference type="NCBI Taxonomy" id="226900"/>
    <lineage>
        <taxon>Bacteria</taxon>
        <taxon>Bacillati</taxon>
        <taxon>Bacillota</taxon>
        <taxon>Bacilli</taxon>
        <taxon>Bacillales</taxon>
        <taxon>Bacillaceae</taxon>
        <taxon>Bacillus</taxon>
        <taxon>Bacillus cereus group</taxon>
    </lineage>
</organism>
<evidence type="ECO:0000313" key="2">
    <source>
        <dbReference type="Proteomes" id="UP000001417"/>
    </source>
</evidence>